<evidence type="ECO:0000256" key="1">
    <source>
        <dbReference type="ARBA" id="ARBA00006515"/>
    </source>
</evidence>
<evidence type="ECO:0000313" key="5">
    <source>
        <dbReference type="EMBL" id="RCL37624.1"/>
    </source>
</evidence>
<comment type="caution">
    <text evidence="5">The sequence shown here is derived from an EMBL/GenBank/DDBJ whole genome shotgun (WGS) entry which is preliminary data.</text>
</comment>
<dbReference type="Proteomes" id="UP000252147">
    <property type="component" value="Unassembled WGS sequence"/>
</dbReference>
<evidence type="ECO:0000256" key="2">
    <source>
        <dbReference type="ARBA" id="ARBA00022857"/>
    </source>
</evidence>
<dbReference type="AlphaFoldDB" id="A0A368BL56"/>
<evidence type="ECO:0000259" key="4">
    <source>
        <dbReference type="Pfam" id="PF00248"/>
    </source>
</evidence>
<keyword evidence="2" id="KW-0521">NADP</keyword>
<feature type="domain" description="NADP-dependent oxidoreductase" evidence="4">
    <location>
        <begin position="16"/>
        <end position="321"/>
    </location>
</feature>
<dbReference type="Gene3D" id="3.20.20.100">
    <property type="entry name" value="NADP-dependent oxidoreductase domain"/>
    <property type="match status" value="1"/>
</dbReference>
<dbReference type="PANTHER" id="PTHR43150">
    <property type="entry name" value="HYPERKINETIC, ISOFORM M"/>
    <property type="match status" value="1"/>
</dbReference>
<dbReference type="SUPFAM" id="SSF51430">
    <property type="entry name" value="NAD(P)-linked oxidoreductase"/>
    <property type="match status" value="1"/>
</dbReference>
<dbReference type="PRINTS" id="PR01577">
    <property type="entry name" value="KCNABCHANNEL"/>
</dbReference>
<name>A0A368BL56_9GAMM</name>
<dbReference type="GO" id="GO:0016491">
    <property type="term" value="F:oxidoreductase activity"/>
    <property type="evidence" value="ECO:0007669"/>
    <property type="project" value="UniProtKB-KW"/>
</dbReference>
<dbReference type="Pfam" id="PF00248">
    <property type="entry name" value="Aldo_ket_red"/>
    <property type="match status" value="1"/>
</dbReference>
<gene>
    <name evidence="5" type="ORF">DBW97_04490</name>
</gene>
<keyword evidence="3" id="KW-0560">Oxidoreductase</keyword>
<dbReference type="InterPro" id="IPR005399">
    <property type="entry name" value="K_chnl_volt-dep_bsu_KCNAB-rel"/>
</dbReference>
<evidence type="ECO:0000256" key="3">
    <source>
        <dbReference type="ARBA" id="ARBA00023002"/>
    </source>
</evidence>
<dbReference type="InterPro" id="IPR023210">
    <property type="entry name" value="NADP_OxRdtase_dom"/>
</dbReference>
<reference evidence="5 6" key="1">
    <citation type="journal article" date="2018" name="Microbiome">
        <title>Fine metagenomic profile of the Mediterranean stratified and mixed water columns revealed by assembly and recruitment.</title>
        <authorList>
            <person name="Haro-Moreno J.M."/>
            <person name="Lopez-Perez M."/>
            <person name="De La Torre J.R."/>
            <person name="Picazo A."/>
            <person name="Camacho A."/>
            <person name="Rodriguez-Valera F."/>
        </authorList>
    </citation>
    <scope>NUCLEOTIDE SEQUENCE [LARGE SCALE GENOMIC DNA]</scope>
    <source>
        <strain evidence="5">MED-G83</strain>
    </source>
</reference>
<dbReference type="PANTHER" id="PTHR43150:SF2">
    <property type="entry name" value="HYPERKINETIC, ISOFORM M"/>
    <property type="match status" value="1"/>
</dbReference>
<dbReference type="EMBL" id="QOPD01000008">
    <property type="protein sequence ID" value="RCL37624.1"/>
    <property type="molecule type" value="Genomic_DNA"/>
</dbReference>
<sequence>MEYRKLGNSGLKVSALSFGSWVTFSNQIDAKLAQQMFGICLDHGVNFFDNAETYAHGQSEIVMGEALSALSHPRDSYCVSSKVFFGAQKNPLPTQMGLSKKHIIEACDQAMKRLKVDYLDLFFCHRADPDTPIGETVWAMHNLVTQGKIIYWGTSEWEESQIREAYEFAEKYNLTPPTMEQPQYNLLYTNRLEKDYLPIFNDYKMGTTIWSPLAAGLLTGKYIEGVPADSRANLPGYEWLRKIMIETDNSKDRMQKIVDLKVIADELGVSLAKMSIAWCLLNKNVSTVILGASKISQLEDNLGSMEVLKLLTPEIEKRIRAIID</sequence>
<dbReference type="InterPro" id="IPR036812">
    <property type="entry name" value="NAD(P)_OxRdtase_dom_sf"/>
</dbReference>
<protein>
    <submittedName>
        <fullName evidence="5">Aldo/keto reductase</fullName>
    </submittedName>
</protein>
<evidence type="ECO:0000313" key="6">
    <source>
        <dbReference type="Proteomes" id="UP000252147"/>
    </source>
</evidence>
<organism evidence="5 6">
    <name type="scientific">SAR86 cluster bacterium</name>
    <dbReference type="NCBI Taxonomy" id="2030880"/>
    <lineage>
        <taxon>Bacteria</taxon>
        <taxon>Pseudomonadati</taxon>
        <taxon>Pseudomonadota</taxon>
        <taxon>Gammaproteobacteria</taxon>
        <taxon>SAR86 cluster</taxon>
    </lineage>
</organism>
<accession>A0A368BL56</accession>
<comment type="similarity">
    <text evidence="1">Belongs to the shaker potassium channel beta subunit family.</text>
</comment>
<proteinExistence type="inferred from homology"/>